<dbReference type="OrthoDB" id="5245088at2"/>
<dbReference type="SUPFAM" id="SSF51261">
    <property type="entry name" value="Duplicated hybrid motif"/>
    <property type="match status" value="1"/>
</dbReference>
<dbReference type="Pfam" id="PF01551">
    <property type="entry name" value="Peptidase_M23"/>
    <property type="match status" value="1"/>
</dbReference>
<dbReference type="InterPro" id="IPR011055">
    <property type="entry name" value="Dup_hybrid_motif"/>
</dbReference>
<dbReference type="CDD" id="cd12797">
    <property type="entry name" value="M23_peptidase"/>
    <property type="match status" value="1"/>
</dbReference>
<dbReference type="InterPro" id="IPR050570">
    <property type="entry name" value="Cell_wall_metabolism_enzyme"/>
</dbReference>
<dbReference type="Gene3D" id="2.70.70.10">
    <property type="entry name" value="Glucose Permease (Domain IIA)"/>
    <property type="match status" value="1"/>
</dbReference>
<dbReference type="PANTHER" id="PTHR21666">
    <property type="entry name" value="PEPTIDASE-RELATED"/>
    <property type="match status" value="1"/>
</dbReference>
<dbReference type="AlphaFoldDB" id="A0A4P7QGU8"/>
<evidence type="ECO:0000313" key="3">
    <source>
        <dbReference type="Proteomes" id="UP000296352"/>
    </source>
</evidence>
<organism evidence="2 3">
    <name type="scientific">Corynebacterium endometrii</name>
    <dbReference type="NCBI Taxonomy" id="2488819"/>
    <lineage>
        <taxon>Bacteria</taxon>
        <taxon>Bacillati</taxon>
        <taxon>Actinomycetota</taxon>
        <taxon>Actinomycetes</taxon>
        <taxon>Mycobacteriales</taxon>
        <taxon>Corynebacteriaceae</taxon>
        <taxon>Corynebacterium</taxon>
    </lineage>
</organism>
<keyword evidence="3" id="KW-1185">Reference proteome</keyword>
<feature type="domain" description="M23ase beta-sheet core" evidence="1">
    <location>
        <begin position="76"/>
        <end position="168"/>
    </location>
</feature>
<dbReference type="InterPro" id="IPR016047">
    <property type="entry name" value="M23ase_b-sheet_dom"/>
</dbReference>
<proteinExistence type="predicted"/>
<gene>
    <name evidence="2" type="ORF">CENDO_07130</name>
</gene>
<evidence type="ECO:0000259" key="1">
    <source>
        <dbReference type="Pfam" id="PF01551"/>
    </source>
</evidence>
<dbReference type="Proteomes" id="UP000296352">
    <property type="component" value="Chromosome"/>
</dbReference>
<sequence>MKADKDILRSSVTHLRQSPLARLRIVSLLTAIAVGTAGSLTPSIPARAYVDPTTGEEYARDVLRGFEQPEFEWSAGHRGVDLGLDVGDPVLAAEDGIVDFAGMVAGKPVMALVHADGIRTTYQPVHAIAKAGDTVAAGQEIGRLAHPVDGYPGLHWGALVGKDSYVDPLGLLEFPVIRLKPLDG</sequence>
<accession>A0A4P7QGU8</accession>
<dbReference type="KEGG" id="cee:CENDO_07130"/>
<name>A0A4P7QGU8_9CORY</name>
<protein>
    <submittedName>
        <fullName evidence="2">Peptidase family M23</fullName>
    </submittedName>
</protein>
<dbReference type="PANTHER" id="PTHR21666:SF270">
    <property type="entry name" value="MUREIN HYDROLASE ACTIVATOR ENVC"/>
    <property type="match status" value="1"/>
</dbReference>
<dbReference type="EMBL" id="CP039247">
    <property type="protein sequence ID" value="QCB28700.1"/>
    <property type="molecule type" value="Genomic_DNA"/>
</dbReference>
<reference evidence="2 3" key="1">
    <citation type="submission" date="2019-04" db="EMBL/GenBank/DDBJ databases">
        <title>Corynebacterium endometrii sp. nov., isolated from the uterus of a cow with endometritis.</title>
        <authorList>
            <person name="Ballas P."/>
            <person name="Ruckert C."/>
            <person name="Wagener K."/>
            <person name="Drillich M."/>
            <person name="Kaempfer P."/>
            <person name="Busse H.-J."/>
            <person name="Ehling-Schulz M."/>
        </authorList>
    </citation>
    <scope>NUCLEOTIDE SEQUENCE [LARGE SCALE GENOMIC DNA]</scope>
    <source>
        <strain evidence="2 3">LMM-1653</strain>
    </source>
</reference>
<evidence type="ECO:0000313" key="2">
    <source>
        <dbReference type="EMBL" id="QCB28700.1"/>
    </source>
</evidence>
<dbReference type="GO" id="GO:0004222">
    <property type="term" value="F:metalloendopeptidase activity"/>
    <property type="evidence" value="ECO:0007669"/>
    <property type="project" value="TreeGrafter"/>
</dbReference>